<evidence type="ECO:0000313" key="5">
    <source>
        <dbReference type="EMBL" id="KAK7204935.1"/>
    </source>
</evidence>
<sequence>MIGSAAKYLTPKLPPYPGPYTVGSVEVEVPAPWPAKYDAIGTAVETLLFRVFYPGSVTADGAAEVHPYWFPGGNRDYIKDYVQFLGKSSTIGSLLARVPFVADAVLPCLANIPLLAPPSGHKWPVIVFSHGLGGTRNAYSQFCGSMASHGAIVIAPEHRDMSAPITYVRNYKDNTYSEIPYRRMMEVNETARILRTFQLTQRVREVVSIVKVLLEQKIDLTPASTVNSREPVSINPINFNWDFVDTTIEKVLYSGHSFGAATTIAVVKGVHHLLDFLFQKPTDAVATNNTGNEEVPDSIDQEYDPNDQFLRPHPSAGVVLLDPWLIPVYQMMGIPLTVPAVANMSQSFYGWKSNMNLVYQLLSNSAVPEKIRPKTDTGVHLFLTKPSVHHSQSDFALLFPSLTKYAFKLPECTFETQTAVMNMNVAGCVEFLREYAGVQLFDVTGDADEGLVRTESKEHEEGSTETVSTGYLVAGGQIKGWSRLDVENDITVVDILEGNT</sequence>
<dbReference type="SUPFAM" id="SSF53474">
    <property type="entry name" value="alpha/beta-Hydrolases"/>
    <property type="match status" value="1"/>
</dbReference>
<evidence type="ECO:0000256" key="1">
    <source>
        <dbReference type="ARBA" id="ARBA00022801"/>
    </source>
</evidence>
<keyword evidence="6" id="KW-1185">Reference proteome</keyword>
<evidence type="ECO:0000256" key="2">
    <source>
        <dbReference type="ARBA" id="ARBA00022963"/>
    </source>
</evidence>
<dbReference type="InterPro" id="IPR029058">
    <property type="entry name" value="AB_hydrolase_fold"/>
</dbReference>
<comment type="caution">
    <text evidence="5">The sequence shown here is derived from an EMBL/GenBank/DDBJ whole genome shotgun (WGS) entry which is preliminary data.</text>
</comment>
<organism evidence="5 6">
    <name type="scientific">Myxozyma melibiosi</name>
    <dbReference type="NCBI Taxonomy" id="54550"/>
    <lineage>
        <taxon>Eukaryota</taxon>
        <taxon>Fungi</taxon>
        <taxon>Dikarya</taxon>
        <taxon>Ascomycota</taxon>
        <taxon>Saccharomycotina</taxon>
        <taxon>Lipomycetes</taxon>
        <taxon>Lipomycetales</taxon>
        <taxon>Lipomycetaceae</taxon>
        <taxon>Myxozyma</taxon>
    </lineage>
</organism>
<comment type="catalytic activity">
    <reaction evidence="4">
        <text>a 1-O-alkyl-2-acetyl-sn-glycero-3-phosphocholine + H2O = a 1-O-alkyl-sn-glycero-3-phosphocholine + acetate + H(+)</text>
        <dbReference type="Rhea" id="RHEA:17777"/>
        <dbReference type="ChEBI" id="CHEBI:15377"/>
        <dbReference type="ChEBI" id="CHEBI:15378"/>
        <dbReference type="ChEBI" id="CHEBI:30089"/>
        <dbReference type="ChEBI" id="CHEBI:30909"/>
        <dbReference type="ChEBI" id="CHEBI:36707"/>
        <dbReference type="EC" id="3.1.1.47"/>
    </reaction>
</comment>
<protein>
    <recommendedName>
        <fullName evidence="4">Putative phospholipase</fullName>
        <ecNumber evidence="4">3.1.1.47</ecNumber>
    </recommendedName>
</protein>
<gene>
    <name evidence="5" type="ORF">BZA70DRAFT_295432</name>
</gene>
<dbReference type="PANTHER" id="PTHR10272:SF7">
    <property type="entry name" value="PHOSPHOLIPASE-RELATED"/>
    <property type="match status" value="1"/>
</dbReference>
<comment type="similarity">
    <text evidence="4">Belongs to the serine esterase family.</text>
</comment>
<dbReference type="RefSeq" id="XP_064767968.1">
    <property type="nucleotide sequence ID" value="XM_064914487.1"/>
</dbReference>
<dbReference type="EC" id="3.1.1.47" evidence="4"/>
<evidence type="ECO:0000256" key="3">
    <source>
        <dbReference type="ARBA" id="ARBA00023098"/>
    </source>
</evidence>
<dbReference type="GeneID" id="90039999"/>
<accession>A0ABR1F532</accession>
<dbReference type="Gene3D" id="3.40.50.1820">
    <property type="entry name" value="alpha/beta hydrolase"/>
    <property type="match status" value="1"/>
</dbReference>
<dbReference type="PANTHER" id="PTHR10272">
    <property type="entry name" value="PLATELET-ACTIVATING FACTOR ACETYLHYDROLASE"/>
    <property type="match status" value="1"/>
</dbReference>
<dbReference type="InterPro" id="IPR016715">
    <property type="entry name" value="PAF_acetylhydro_eukaryote"/>
</dbReference>
<keyword evidence="3 4" id="KW-0443">Lipid metabolism</keyword>
<dbReference type="Proteomes" id="UP001498771">
    <property type="component" value="Unassembled WGS sequence"/>
</dbReference>
<proteinExistence type="inferred from homology"/>
<evidence type="ECO:0000256" key="4">
    <source>
        <dbReference type="PIRNR" id="PIRNR018169"/>
    </source>
</evidence>
<dbReference type="Pfam" id="PF03403">
    <property type="entry name" value="PAF-AH_p_II"/>
    <property type="match status" value="1"/>
</dbReference>
<dbReference type="EMBL" id="JBBJBU010000006">
    <property type="protein sequence ID" value="KAK7204935.1"/>
    <property type="molecule type" value="Genomic_DNA"/>
</dbReference>
<name>A0ABR1F532_9ASCO</name>
<keyword evidence="1 4" id="KW-0378">Hydrolase</keyword>
<keyword evidence="2 4" id="KW-0442">Lipid degradation</keyword>
<reference evidence="5 6" key="1">
    <citation type="submission" date="2024-03" db="EMBL/GenBank/DDBJ databases">
        <title>Genome-scale model development and genomic sequencing of the oleaginous clade Lipomyces.</title>
        <authorList>
            <consortium name="Lawrence Berkeley National Laboratory"/>
            <person name="Czajka J.J."/>
            <person name="Han Y."/>
            <person name="Kim J."/>
            <person name="Mondo S.J."/>
            <person name="Hofstad B.A."/>
            <person name="Robles A."/>
            <person name="Haridas S."/>
            <person name="Riley R."/>
            <person name="LaButti K."/>
            <person name="Pangilinan J."/>
            <person name="Andreopoulos W."/>
            <person name="Lipzen A."/>
            <person name="Yan J."/>
            <person name="Wang M."/>
            <person name="Ng V."/>
            <person name="Grigoriev I.V."/>
            <person name="Spatafora J.W."/>
            <person name="Magnuson J.K."/>
            <person name="Baker S.E."/>
            <person name="Pomraning K.R."/>
        </authorList>
    </citation>
    <scope>NUCLEOTIDE SEQUENCE [LARGE SCALE GENOMIC DNA]</scope>
    <source>
        <strain evidence="5 6">Phaff 52-87</strain>
    </source>
</reference>
<evidence type="ECO:0000313" key="6">
    <source>
        <dbReference type="Proteomes" id="UP001498771"/>
    </source>
</evidence>
<dbReference type="PIRSF" id="PIRSF018169">
    <property type="entry name" value="PAF_acetylhydrolase"/>
    <property type="match status" value="1"/>
</dbReference>